<dbReference type="PANTHER" id="PTHR34130:SF5">
    <property type="entry name" value="OS08G0243800 PROTEIN"/>
    <property type="match status" value="1"/>
</dbReference>
<dbReference type="AlphaFoldDB" id="A0A8J5CVN7"/>
<feature type="region of interest" description="Disordered" evidence="1">
    <location>
        <begin position="83"/>
        <end position="111"/>
    </location>
</feature>
<dbReference type="PANTHER" id="PTHR34130">
    <property type="entry name" value="OS08G0243800 PROTEIN"/>
    <property type="match status" value="1"/>
</dbReference>
<feature type="region of interest" description="Disordered" evidence="1">
    <location>
        <begin position="1"/>
        <end position="23"/>
    </location>
</feature>
<dbReference type="Proteomes" id="UP000734854">
    <property type="component" value="Unassembled WGS sequence"/>
</dbReference>
<proteinExistence type="predicted"/>
<keyword evidence="3" id="KW-1185">Reference proteome</keyword>
<sequence length="231" mass="25349">MAVHSRTNDPDPTDFEFSSAGFPGSPSAMCAADDVFLSGKILPFGASPPGRHQNSAGKLRSRDSLEVNPPRTTCAADDIFFTGKIIPSSDSPPQIPQISSGELRRQDSPNADRLRRSWWGAAGSKAGYRRLRKVSDCDERELPEPASSRPQHEPQRPRWLLFVLGSVRVPETMRMDDIRNRQRRRSLAAEPGGDMGRGTLRLLRSLSCRRLESATVVAAPPLGFASRVNGT</sequence>
<evidence type="ECO:0000313" key="2">
    <source>
        <dbReference type="EMBL" id="KAG6471701.1"/>
    </source>
</evidence>
<gene>
    <name evidence="2" type="ORF">ZIOFF_069147</name>
</gene>
<evidence type="ECO:0000313" key="3">
    <source>
        <dbReference type="Proteomes" id="UP000734854"/>
    </source>
</evidence>
<feature type="region of interest" description="Disordered" evidence="1">
    <location>
        <begin position="45"/>
        <end position="69"/>
    </location>
</feature>
<protein>
    <submittedName>
        <fullName evidence="2">Uncharacterized protein</fullName>
    </submittedName>
</protein>
<comment type="caution">
    <text evidence="2">The sequence shown here is derived from an EMBL/GenBank/DDBJ whole genome shotgun (WGS) entry which is preliminary data.</text>
</comment>
<name>A0A8J5CVN7_ZINOF</name>
<feature type="compositionally biased region" description="Basic and acidic residues" evidence="1">
    <location>
        <begin position="102"/>
        <end position="111"/>
    </location>
</feature>
<reference evidence="2 3" key="1">
    <citation type="submission" date="2020-08" db="EMBL/GenBank/DDBJ databases">
        <title>Plant Genome Project.</title>
        <authorList>
            <person name="Zhang R.-G."/>
        </authorList>
    </citation>
    <scope>NUCLEOTIDE SEQUENCE [LARGE SCALE GENOMIC DNA]</scope>
    <source>
        <tissue evidence="2">Rhizome</tissue>
    </source>
</reference>
<evidence type="ECO:0000256" key="1">
    <source>
        <dbReference type="SAM" id="MobiDB-lite"/>
    </source>
</evidence>
<accession>A0A8J5CVN7</accession>
<organism evidence="2 3">
    <name type="scientific">Zingiber officinale</name>
    <name type="common">Ginger</name>
    <name type="synonym">Amomum zingiber</name>
    <dbReference type="NCBI Taxonomy" id="94328"/>
    <lineage>
        <taxon>Eukaryota</taxon>
        <taxon>Viridiplantae</taxon>
        <taxon>Streptophyta</taxon>
        <taxon>Embryophyta</taxon>
        <taxon>Tracheophyta</taxon>
        <taxon>Spermatophyta</taxon>
        <taxon>Magnoliopsida</taxon>
        <taxon>Liliopsida</taxon>
        <taxon>Zingiberales</taxon>
        <taxon>Zingiberaceae</taxon>
        <taxon>Zingiber</taxon>
    </lineage>
</organism>
<feature type="compositionally biased region" description="Low complexity" evidence="1">
    <location>
        <begin position="85"/>
        <end position="100"/>
    </location>
</feature>
<dbReference type="EMBL" id="JACMSC010000020">
    <property type="protein sequence ID" value="KAG6471701.1"/>
    <property type="molecule type" value="Genomic_DNA"/>
</dbReference>